<proteinExistence type="predicted"/>
<reference evidence="3" key="1">
    <citation type="submission" date="2020-07" db="EMBL/GenBank/DDBJ databases">
        <authorList>
            <person name="Nazaruddin N."/>
        </authorList>
    </citation>
    <scope>NUCLEOTIDE SEQUENCE</scope>
</reference>
<dbReference type="Gene3D" id="2.40.10.10">
    <property type="entry name" value="Trypsin-like serine proteases"/>
    <property type="match status" value="1"/>
</dbReference>
<dbReference type="InterPro" id="IPR043504">
    <property type="entry name" value="Peptidase_S1_PA_chymotrypsin"/>
</dbReference>
<keyword evidence="1" id="KW-1015">Disulfide bond</keyword>
<dbReference type="InterPro" id="IPR009003">
    <property type="entry name" value="Peptidase_S1_PA"/>
</dbReference>
<dbReference type="OrthoDB" id="6339452at2759"/>
<dbReference type="Pfam" id="PF00089">
    <property type="entry name" value="Trypsin"/>
    <property type="match status" value="1"/>
</dbReference>
<dbReference type="InterPro" id="IPR001254">
    <property type="entry name" value="Trypsin_dom"/>
</dbReference>
<dbReference type="Proteomes" id="UP000752696">
    <property type="component" value="Unassembled WGS sequence"/>
</dbReference>
<dbReference type="CDD" id="cd00190">
    <property type="entry name" value="Tryp_SPc"/>
    <property type="match status" value="1"/>
</dbReference>
<dbReference type="PRINTS" id="PR00722">
    <property type="entry name" value="CHYMOTRYPSIN"/>
</dbReference>
<dbReference type="SUPFAM" id="SSF50494">
    <property type="entry name" value="Trypsin-like serine proteases"/>
    <property type="match status" value="1"/>
</dbReference>
<dbReference type="InterPro" id="IPR001314">
    <property type="entry name" value="Peptidase_S1A"/>
</dbReference>
<evidence type="ECO:0000259" key="2">
    <source>
        <dbReference type="PROSITE" id="PS50240"/>
    </source>
</evidence>
<accession>A0A6V7HDU8</accession>
<dbReference type="InterPro" id="IPR033116">
    <property type="entry name" value="TRYPSIN_SER"/>
</dbReference>
<dbReference type="SMART" id="SM00020">
    <property type="entry name" value="Tryp_SPc"/>
    <property type="match status" value="1"/>
</dbReference>
<organism evidence="3 4">
    <name type="scientific">Heterotrigona itama</name>
    <dbReference type="NCBI Taxonomy" id="395501"/>
    <lineage>
        <taxon>Eukaryota</taxon>
        <taxon>Metazoa</taxon>
        <taxon>Ecdysozoa</taxon>
        <taxon>Arthropoda</taxon>
        <taxon>Hexapoda</taxon>
        <taxon>Insecta</taxon>
        <taxon>Pterygota</taxon>
        <taxon>Neoptera</taxon>
        <taxon>Endopterygota</taxon>
        <taxon>Hymenoptera</taxon>
        <taxon>Apocrita</taxon>
        <taxon>Aculeata</taxon>
        <taxon>Apoidea</taxon>
        <taxon>Anthophila</taxon>
        <taxon>Apidae</taxon>
        <taxon>Heterotrigona</taxon>
    </lineage>
</organism>
<sequence>DRCITDGVPGVCTFFPQCPPMYQNALIGQFPRQVCGFSNLTPIPKFIIGGTKASHTEFTFMAAIGFGSFENGSLAWLCGGTLKNFRTIRRNCSTLYLRSGSVIWVRLGDLNLEKMEDDAGAINVRVIERIRHPLYKLSSRYHDIALLKLEREITFTRFIRPCCLADSLSDNNSSDKAIAMGWGTVEWGGNSSSDLLKVTLNLIPHSECNRIFTNDSTLQYGIVENWQICAGGPGKDTCQGDSGGPLVVRNNTSFIFRLIGVTNFGKLCGSVSPGIYTRNYNYISWIEDIVWPDP</sequence>
<feature type="non-terminal residue" evidence="3">
    <location>
        <position position="1"/>
    </location>
</feature>
<protein>
    <recommendedName>
        <fullName evidence="2">Peptidase S1 domain-containing protein</fullName>
    </recommendedName>
</protein>
<dbReference type="PROSITE" id="PS00135">
    <property type="entry name" value="TRYPSIN_SER"/>
    <property type="match status" value="1"/>
</dbReference>
<dbReference type="EMBL" id="CAJDYZ010010961">
    <property type="protein sequence ID" value="CAD1478693.1"/>
    <property type="molecule type" value="Genomic_DNA"/>
</dbReference>
<evidence type="ECO:0000313" key="4">
    <source>
        <dbReference type="Proteomes" id="UP000752696"/>
    </source>
</evidence>
<dbReference type="GO" id="GO:0004252">
    <property type="term" value="F:serine-type endopeptidase activity"/>
    <property type="evidence" value="ECO:0007669"/>
    <property type="project" value="InterPro"/>
</dbReference>
<evidence type="ECO:0000313" key="3">
    <source>
        <dbReference type="EMBL" id="CAD1478693.1"/>
    </source>
</evidence>
<evidence type="ECO:0000256" key="1">
    <source>
        <dbReference type="ARBA" id="ARBA00023157"/>
    </source>
</evidence>
<dbReference type="PANTHER" id="PTHR24252">
    <property type="entry name" value="ACROSIN-RELATED"/>
    <property type="match status" value="1"/>
</dbReference>
<dbReference type="GO" id="GO:0006508">
    <property type="term" value="P:proteolysis"/>
    <property type="evidence" value="ECO:0007669"/>
    <property type="project" value="InterPro"/>
</dbReference>
<gene>
    <name evidence="3" type="ORF">MHI_LOCUS820739</name>
</gene>
<dbReference type="PROSITE" id="PS50240">
    <property type="entry name" value="TRYPSIN_DOM"/>
    <property type="match status" value="1"/>
</dbReference>
<name>A0A6V7HDU8_9HYME</name>
<keyword evidence="4" id="KW-1185">Reference proteome</keyword>
<dbReference type="PANTHER" id="PTHR24252:SF7">
    <property type="entry name" value="HYALIN"/>
    <property type="match status" value="1"/>
</dbReference>
<feature type="domain" description="Peptidase S1" evidence="2">
    <location>
        <begin position="47"/>
        <end position="291"/>
    </location>
</feature>
<dbReference type="AlphaFoldDB" id="A0A6V7HDU8"/>
<comment type="caution">
    <text evidence="3">The sequence shown here is derived from an EMBL/GenBank/DDBJ whole genome shotgun (WGS) entry which is preliminary data.</text>
</comment>